<dbReference type="Pfam" id="PF11064">
    <property type="entry name" value="DUF2865"/>
    <property type="match status" value="1"/>
</dbReference>
<feature type="signal peptide" evidence="2">
    <location>
        <begin position="1"/>
        <end position="24"/>
    </location>
</feature>
<comment type="caution">
    <text evidence="3">The sequence shown here is derived from an EMBL/GenBank/DDBJ whole genome shotgun (WGS) entry which is preliminary data.</text>
</comment>
<keyword evidence="2" id="KW-0732">Signal</keyword>
<evidence type="ECO:0000313" key="3">
    <source>
        <dbReference type="EMBL" id="MCP8940058.1"/>
    </source>
</evidence>
<evidence type="ECO:0000313" key="4">
    <source>
        <dbReference type="Proteomes" id="UP001205890"/>
    </source>
</evidence>
<dbReference type="EMBL" id="JANCLU010000017">
    <property type="protein sequence ID" value="MCP8940058.1"/>
    <property type="molecule type" value="Genomic_DNA"/>
</dbReference>
<reference evidence="3 4" key="1">
    <citation type="submission" date="2022-07" db="EMBL/GenBank/DDBJ databases">
        <authorList>
            <person name="Li W.-J."/>
            <person name="Deng Q.-Q."/>
        </authorList>
    </citation>
    <scope>NUCLEOTIDE SEQUENCE [LARGE SCALE GENOMIC DNA]</scope>
    <source>
        <strain evidence="3 4">SYSU M60028</strain>
    </source>
</reference>
<dbReference type="Proteomes" id="UP001205890">
    <property type="component" value="Unassembled WGS sequence"/>
</dbReference>
<proteinExistence type="predicted"/>
<accession>A0ABT1LGQ3</accession>
<feature type="region of interest" description="Disordered" evidence="1">
    <location>
        <begin position="149"/>
        <end position="171"/>
    </location>
</feature>
<dbReference type="InterPro" id="IPR021293">
    <property type="entry name" value="DUF2865"/>
</dbReference>
<sequence>MNARHCLAALAAAAGLAFAGAAAAQNASCDRLRADIAALDGAVSAGRNPSAGDNVRRQRAELDRTTAYARSIGCDRPRLIFFGEPRPAQCGQLDAQIAQMQSSLASLEAQAQRGGGGLEAQRAALTAAFEANCRGAAPVRPARGGLFEQLFGSGEDESGPGEDLPPPPPVGADFGDGSYRTLCVRKCDGYYFPISTSAPRGRFETDSALCQASCPAAEVELFVTPSGQSAEQAQSLTGEYYSSLPNAFRYRRAYDPSCGCRRPGQSWVEALSDADKLVSARPGDIVVTEQKSLEMSRAPEPAAPKPIPAKASAAKPPPAKPAAAPAKPAPPRQAATPAPATR</sequence>
<keyword evidence="4" id="KW-1185">Reference proteome</keyword>
<dbReference type="RefSeq" id="WP_254744356.1">
    <property type="nucleotide sequence ID" value="NZ_JANCLU010000017.1"/>
</dbReference>
<gene>
    <name evidence="3" type="ORF">NK718_16145</name>
</gene>
<protein>
    <submittedName>
        <fullName evidence="3">DUF2865 domain-containing protein</fullName>
    </submittedName>
</protein>
<feature type="compositionally biased region" description="Low complexity" evidence="1">
    <location>
        <begin position="321"/>
        <end position="342"/>
    </location>
</feature>
<feature type="region of interest" description="Disordered" evidence="1">
    <location>
        <begin position="289"/>
        <end position="342"/>
    </location>
</feature>
<name>A0ABT1LGQ3_9HYPH</name>
<organism evidence="3 4">
    <name type="scientific">Alsobacter ponti</name>
    <dbReference type="NCBI Taxonomy" id="2962936"/>
    <lineage>
        <taxon>Bacteria</taxon>
        <taxon>Pseudomonadati</taxon>
        <taxon>Pseudomonadota</taxon>
        <taxon>Alphaproteobacteria</taxon>
        <taxon>Hyphomicrobiales</taxon>
        <taxon>Alsobacteraceae</taxon>
        <taxon>Alsobacter</taxon>
    </lineage>
</organism>
<feature type="chain" id="PRO_5046585049" evidence="2">
    <location>
        <begin position="25"/>
        <end position="342"/>
    </location>
</feature>
<evidence type="ECO:0000256" key="1">
    <source>
        <dbReference type="SAM" id="MobiDB-lite"/>
    </source>
</evidence>
<evidence type="ECO:0000256" key="2">
    <source>
        <dbReference type="SAM" id="SignalP"/>
    </source>
</evidence>